<dbReference type="InterPro" id="IPR017871">
    <property type="entry name" value="ABC_transporter-like_CS"/>
</dbReference>
<dbReference type="Proteomes" id="UP000184204">
    <property type="component" value="Unassembled WGS sequence"/>
</dbReference>
<evidence type="ECO:0000256" key="8">
    <source>
        <dbReference type="ARBA" id="ARBA00022840"/>
    </source>
</evidence>
<evidence type="ECO:0000256" key="11">
    <source>
        <dbReference type="ARBA" id="ARBA00022917"/>
    </source>
</evidence>
<dbReference type="GO" id="GO:0019843">
    <property type="term" value="F:rRNA binding"/>
    <property type="evidence" value="ECO:0007669"/>
    <property type="project" value="UniProtKB-KW"/>
</dbReference>
<reference evidence="15" key="2">
    <citation type="submission" date="2016-01" db="EMBL/GenBank/DDBJ databases">
        <authorList>
            <person name="Poehlein A."/>
            <person name="Schlien K."/>
            <person name="Gottschalk G."/>
            <person name="Buckel W."/>
            <person name="Daniel R."/>
        </authorList>
    </citation>
    <scope>NUCLEOTIDE SEQUENCE [LARGE SCALE GENOMIC DNA]</scope>
    <source>
        <strain evidence="15">X2</strain>
    </source>
</reference>
<evidence type="ECO:0000259" key="12">
    <source>
        <dbReference type="PROSITE" id="PS50893"/>
    </source>
</evidence>
<keyword evidence="6" id="KW-0547">Nucleotide-binding</keyword>
<dbReference type="InterPro" id="IPR051309">
    <property type="entry name" value="ABCF_ATPase"/>
</dbReference>
<evidence type="ECO:0000256" key="1">
    <source>
        <dbReference type="ARBA" id="ARBA00005868"/>
    </source>
</evidence>
<dbReference type="GO" id="GO:0006417">
    <property type="term" value="P:regulation of translation"/>
    <property type="evidence" value="ECO:0007669"/>
    <property type="project" value="UniProtKB-KW"/>
</dbReference>
<dbReference type="PANTHER" id="PTHR42855:SF1">
    <property type="entry name" value="ABC TRANSPORTER DOMAIN-CONTAINING PROTEIN"/>
    <property type="match status" value="1"/>
</dbReference>
<keyword evidence="10" id="KW-0694">RNA-binding</keyword>
<dbReference type="PROSITE" id="PS00211">
    <property type="entry name" value="ABC_TRANSPORTER_1"/>
    <property type="match status" value="1"/>
</dbReference>
<keyword evidence="7" id="KW-0378">Hydrolase</keyword>
<dbReference type="RefSeq" id="WP_066047299.1">
    <property type="nucleotide sequence ID" value="NZ_CP014223.1"/>
</dbReference>
<sequence>MVLLTAEHIRKSYGTRVIFDDISFSIHEGDKIGVIGVNGAGKSTLLKIVAGVGHADSGEVITMNGMRIAYLSQNPEFMQGTTILQHVFAGDNPKLSLVREYEETLEQLNANPQDKNMATLSARLTEEMDKAEAWSLESEAKNILTRLGILDFGQKVDTLSGGQKKRVALAAALIAPVELLILDEPTNHIDHDTVEWLEKHLEKYAKALLMVTHDRYFLDRVANRTLELDKGQLYSYQGNYTKFLELKAEREELESAGERKRQNFLRSELEWVCRGAQARSTKQKARLQRFDEVSAIKAPEEKQNVSLSSIGSRLGKKTIELENISKAYDGKVYIKDFSYIVLRDDRIGITGDNGCGKTTLLKIMIGKLKPDSGMVQRGETVKIGIFSQENEGMDESVKVLDYIREVAEYIPTGDGRISASQMLEKFLFPADMQRGPISMLSGGEKRRLYLARVLMGAPNILFLDEPTNDLDLETLMILEEYLQDFQGAVIAVSHDRYFLDKTVNRIFAFLGDGRIKQYEGGYSDFKAAKEKEAPSTVELAKPQKVEAVKEKSPVTKMSYKDQREYDTIGVEIAKIEEKIWLMNKAMEGCTTDYTELQRLSQEKEELELKLESRMERWMELTELAEEIEKNRGERG</sequence>
<dbReference type="SUPFAM" id="SSF52540">
    <property type="entry name" value="P-loop containing nucleoside triphosphate hydrolases"/>
    <property type="match status" value="2"/>
</dbReference>
<evidence type="ECO:0000313" key="13">
    <source>
        <dbReference type="EMBL" id="AMJ40021.1"/>
    </source>
</evidence>
<dbReference type="Pfam" id="PF00005">
    <property type="entry name" value="ABC_tran"/>
    <property type="match status" value="2"/>
</dbReference>
<keyword evidence="9" id="KW-0810">Translation regulation</keyword>
<evidence type="ECO:0000256" key="10">
    <source>
        <dbReference type="ARBA" id="ARBA00022884"/>
    </source>
</evidence>
<evidence type="ECO:0000256" key="6">
    <source>
        <dbReference type="ARBA" id="ARBA00022741"/>
    </source>
</evidence>
<dbReference type="FunFam" id="3.40.50.300:FF:000011">
    <property type="entry name" value="Putative ABC transporter ATP-binding component"/>
    <property type="match status" value="1"/>
</dbReference>
<dbReference type="GO" id="GO:0005524">
    <property type="term" value="F:ATP binding"/>
    <property type="evidence" value="ECO:0007669"/>
    <property type="project" value="UniProtKB-KW"/>
</dbReference>
<dbReference type="GO" id="GO:0016887">
    <property type="term" value="F:ATP hydrolysis activity"/>
    <property type="evidence" value="ECO:0007669"/>
    <property type="project" value="InterPro"/>
</dbReference>
<keyword evidence="2" id="KW-0963">Cytoplasm</keyword>
<dbReference type="InterPro" id="IPR032524">
    <property type="entry name" value="ABC_tran_C"/>
</dbReference>
<accession>A0A0X8VBL0</accession>
<dbReference type="InterPro" id="IPR003593">
    <property type="entry name" value="AAA+_ATPase"/>
</dbReference>
<dbReference type="GO" id="GO:0000049">
    <property type="term" value="F:tRNA binding"/>
    <property type="evidence" value="ECO:0007669"/>
    <property type="project" value="UniProtKB-KW"/>
</dbReference>
<dbReference type="InterPro" id="IPR003439">
    <property type="entry name" value="ABC_transporter-like_ATP-bd"/>
</dbReference>
<dbReference type="FunFam" id="3.40.50.300:FF:000183">
    <property type="entry name" value="ABC transporter ATP-binding protein yjjK"/>
    <property type="match status" value="1"/>
</dbReference>
<evidence type="ECO:0000256" key="4">
    <source>
        <dbReference type="ARBA" id="ARBA00022730"/>
    </source>
</evidence>
<reference evidence="13 15" key="1">
    <citation type="journal article" date="2016" name="Genome Announc.">
        <title>Complete Genome Sequence of the Amino Acid-Fermenting Clostridium propionicum X2 (DSM 1682).</title>
        <authorList>
            <person name="Poehlein A."/>
            <person name="Schlien K."/>
            <person name="Chowdhury N.P."/>
            <person name="Gottschalk G."/>
            <person name="Buckel W."/>
            <person name="Daniel R."/>
        </authorList>
    </citation>
    <scope>NUCLEOTIDE SEQUENCE [LARGE SCALE GENOMIC DNA]</scope>
    <source>
        <strain evidence="13 15">X2</strain>
    </source>
</reference>
<evidence type="ECO:0000313" key="15">
    <source>
        <dbReference type="Proteomes" id="UP000068026"/>
    </source>
</evidence>
<dbReference type="InterPro" id="IPR032781">
    <property type="entry name" value="ABC_tran_Xtn"/>
</dbReference>
<comment type="similarity">
    <text evidence="1">Belongs to the ABC transporter superfamily. ABCF family. Translational throttle EttA subfamily.</text>
</comment>
<dbReference type="PROSITE" id="PS50893">
    <property type="entry name" value="ABC_TRANSPORTER_2"/>
    <property type="match status" value="2"/>
</dbReference>
<organism evidence="14 16">
    <name type="scientific">Anaerotignum propionicum DSM 1682</name>
    <dbReference type="NCBI Taxonomy" id="991789"/>
    <lineage>
        <taxon>Bacteria</taxon>
        <taxon>Bacillati</taxon>
        <taxon>Bacillota</taxon>
        <taxon>Clostridia</taxon>
        <taxon>Lachnospirales</taxon>
        <taxon>Anaerotignaceae</taxon>
        <taxon>Anaerotignum</taxon>
    </lineage>
</organism>
<feature type="domain" description="ABC transporter" evidence="12">
    <location>
        <begin position="319"/>
        <end position="537"/>
    </location>
</feature>
<dbReference type="Gene3D" id="3.40.50.300">
    <property type="entry name" value="P-loop containing nucleotide triphosphate hydrolases"/>
    <property type="match status" value="2"/>
</dbReference>
<keyword evidence="3" id="KW-0820">tRNA-binding</keyword>
<keyword evidence="4" id="KW-0699">rRNA-binding</keyword>
<dbReference type="EMBL" id="FQUA01000007">
    <property type="protein sequence ID" value="SHE78816.1"/>
    <property type="molecule type" value="Genomic_DNA"/>
</dbReference>
<evidence type="ECO:0000313" key="16">
    <source>
        <dbReference type="Proteomes" id="UP000184204"/>
    </source>
</evidence>
<dbReference type="SMART" id="SM00382">
    <property type="entry name" value="AAA"/>
    <property type="match status" value="2"/>
</dbReference>
<dbReference type="InterPro" id="IPR037118">
    <property type="entry name" value="Val-tRNA_synth_C_sf"/>
</dbReference>
<keyword evidence="11" id="KW-0648">Protein biosynthesis</keyword>
<evidence type="ECO:0000256" key="3">
    <source>
        <dbReference type="ARBA" id="ARBA00022555"/>
    </source>
</evidence>
<dbReference type="Gene3D" id="1.10.287.380">
    <property type="entry name" value="Valyl-tRNA synthetase, C-terminal domain"/>
    <property type="match status" value="1"/>
</dbReference>
<dbReference type="PANTHER" id="PTHR42855">
    <property type="entry name" value="ABC TRANSPORTER ATP-BINDING SUBUNIT"/>
    <property type="match status" value="1"/>
</dbReference>
<dbReference type="AlphaFoldDB" id="A0A0X8VBL0"/>
<dbReference type="Proteomes" id="UP000068026">
    <property type="component" value="Chromosome"/>
</dbReference>
<feature type="domain" description="ABC transporter" evidence="12">
    <location>
        <begin position="4"/>
        <end position="255"/>
    </location>
</feature>
<dbReference type="CDD" id="cd03221">
    <property type="entry name" value="ABCF_EF-3"/>
    <property type="match status" value="2"/>
</dbReference>
<evidence type="ECO:0000256" key="9">
    <source>
        <dbReference type="ARBA" id="ARBA00022845"/>
    </source>
</evidence>
<keyword evidence="8 14" id="KW-0067">ATP-binding</keyword>
<dbReference type="OrthoDB" id="9801441at2"/>
<keyword evidence="15" id="KW-1185">Reference proteome</keyword>
<dbReference type="Pfam" id="PF16326">
    <property type="entry name" value="ABC_tran_CTD"/>
    <property type="match status" value="1"/>
</dbReference>
<evidence type="ECO:0000313" key="14">
    <source>
        <dbReference type="EMBL" id="SHE78816.1"/>
    </source>
</evidence>
<name>A0A0X8VBL0_ANAPI</name>
<evidence type="ECO:0000256" key="2">
    <source>
        <dbReference type="ARBA" id="ARBA00022490"/>
    </source>
</evidence>
<reference evidence="16" key="3">
    <citation type="submission" date="2016-11" db="EMBL/GenBank/DDBJ databases">
        <authorList>
            <person name="Jaros S."/>
            <person name="Januszkiewicz K."/>
            <person name="Wedrychowicz H."/>
        </authorList>
    </citation>
    <scope>NUCLEOTIDE SEQUENCE [LARGE SCALE GENOMIC DNA]</scope>
    <source>
        <strain evidence="16">DSM 1682</strain>
    </source>
</reference>
<proteinExistence type="inferred from homology"/>
<protein>
    <submittedName>
        <fullName evidence="13">ABC transporter ATP-binding proteinc</fullName>
    </submittedName>
    <submittedName>
        <fullName evidence="14">ATP-binding cassette, subfamily F, uup</fullName>
    </submittedName>
</protein>
<reference evidence="14" key="4">
    <citation type="submission" date="2016-11" db="EMBL/GenBank/DDBJ databases">
        <authorList>
            <person name="Varghese N."/>
            <person name="Submissions S."/>
        </authorList>
    </citation>
    <scope>NUCLEOTIDE SEQUENCE</scope>
    <source>
        <strain evidence="14">DSM 1682</strain>
    </source>
</reference>
<dbReference type="InterPro" id="IPR027417">
    <property type="entry name" value="P-loop_NTPase"/>
</dbReference>
<gene>
    <name evidence="13" type="ORF">CPRO_04120</name>
    <name evidence="14" type="ORF">SAMN02745151_01796</name>
</gene>
<dbReference type="Pfam" id="PF12848">
    <property type="entry name" value="ABC_tran_Xtn"/>
    <property type="match status" value="1"/>
</dbReference>
<dbReference type="KEGG" id="cpro:CPRO_04120"/>
<dbReference type="GO" id="GO:0006412">
    <property type="term" value="P:translation"/>
    <property type="evidence" value="ECO:0007669"/>
    <property type="project" value="UniProtKB-KW"/>
</dbReference>
<evidence type="ECO:0000256" key="7">
    <source>
        <dbReference type="ARBA" id="ARBA00022801"/>
    </source>
</evidence>
<evidence type="ECO:0000256" key="5">
    <source>
        <dbReference type="ARBA" id="ARBA00022737"/>
    </source>
</evidence>
<dbReference type="GO" id="GO:0003677">
    <property type="term" value="F:DNA binding"/>
    <property type="evidence" value="ECO:0007669"/>
    <property type="project" value="InterPro"/>
</dbReference>
<dbReference type="EMBL" id="CP014223">
    <property type="protein sequence ID" value="AMJ40021.1"/>
    <property type="molecule type" value="Genomic_DNA"/>
</dbReference>
<keyword evidence="5" id="KW-0677">Repeat</keyword>